<evidence type="ECO:0000313" key="1">
    <source>
        <dbReference type="EMBL" id="SMF82980.1"/>
    </source>
</evidence>
<reference evidence="2" key="1">
    <citation type="submission" date="2017-04" db="EMBL/GenBank/DDBJ databases">
        <authorList>
            <person name="Varghese N."/>
            <person name="Submissions S."/>
        </authorList>
    </citation>
    <scope>NUCLEOTIDE SEQUENCE [LARGE SCALE GENOMIC DNA]</scope>
    <source>
        <strain evidence="2">Ballard 720</strain>
    </source>
</reference>
<dbReference type="EMBL" id="FXAH01000029">
    <property type="protein sequence ID" value="SMF82980.1"/>
    <property type="molecule type" value="Genomic_DNA"/>
</dbReference>
<feature type="non-terminal residue" evidence="1">
    <location>
        <position position="1"/>
    </location>
</feature>
<organism evidence="1 2">
    <name type="scientific">Trinickia caryophylli</name>
    <name type="common">Paraburkholderia caryophylli</name>
    <dbReference type="NCBI Taxonomy" id="28094"/>
    <lineage>
        <taxon>Bacteria</taxon>
        <taxon>Pseudomonadati</taxon>
        <taxon>Pseudomonadota</taxon>
        <taxon>Betaproteobacteria</taxon>
        <taxon>Burkholderiales</taxon>
        <taxon>Burkholderiaceae</taxon>
        <taxon>Trinickia</taxon>
    </lineage>
</organism>
<dbReference type="OrthoDB" id="3542865at2"/>
<name>A0A1X7HAZ5_TRICW</name>
<gene>
    <name evidence="1" type="ORF">SAMN06295900_1291</name>
</gene>
<dbReference type="Proteomes" id="UP000192911">
    <property type="component" value="Unassembled WGS sequence"/>
</dbReference>
<accession>A0A1X7HAZ5</accession>
<proteinExistence type="predicted"/>
<evidence type="ECO:0000313" key="2">
    <source>
        <dbReference type="Proteomes" id="UP000192911"/>
    </source>
</evidence>
<dbReference type="AlphaFoldDB" id="A0A1X7HAZ5"/>
<keyword evidence="2" id="KW-1185">Reference proteome</keyword>
<dbReference type="RefSeq" id="WP_139831240.1">
    <property type="nucleotide sequence ID" value="NZ_FXAH01000029.1"/>
</dbReference>
<sequence length="64" mass="6930">SAFAQLDAPALLSLPAQPYELARFKTVTVHIEHRHALSFRLDIRPGATTGFIAVPRGTTPISCT</sequence>
<protein>
    <submittedName>
        <fullName evidence="1">Uncharacterized protein</fullName>
    </submittedName>
</protein>